<accession>A0ABR8ULA8</accession>
<evidence type="ECO:0000256" key="1">
    <source>
        <dbReference type="SAM" id="Coils"/>
    </source>
</evidence>
<feature type="transmembrane region" description="Helical" evidence="2">
    <location>
        <begin position="442"/>
        <end position="465"/>
    </location>
</feature>
<comment type="caution">
    <text evidence="4">The sequence shown here is derived from an EMBL/GenBank/DDBJ whole genome shotgun (WGS) entry which is preliminary data.</text>
</comment>
<dbReference type="InterPro" id="IPR032807">
    <property type="entry name" value="GNVR"/>
</dbReference>
<keyword evidence="2" id="KW-1133">Transmembrane helix</keyword>
<feature type="coiled-coil region" evidence="1">
    <location>
        <begin position="189"/>
        <end position="216"/>
    </location>
</feature>
<protein>
    <recommendedName>
        <fullName evidence="3">Tyrosine-protein kinase G-rich domain-containing protein</fullName>
    </recommendedName>
</protein>
<keyword evidence="2" id="KW-0472">Membrane</keyword>
<keyword evidence="1" id="KW-0175">Coiled coil</keyword>
<evidence type="ECO:0000313" key="5">
    <source>
        <dbReference type="Proteomes" id="UP000647183"/>
    </source>
</evidence>
<dbReference type="NCBIfam" id="TIGR03007">
    <property type="entry name" value="pepcterm_ChnLen"/>
    <property type="match status" value="1"/>
</dbReference>
<dbReference type="PANTHER" id="PTHR32309">
    <property type="entry name" value="TYROSINE-PROTEIN KINASE"/>
    <property type="match status" value="1"/>
</dbReference>
<sequence length="528" mass="59811">MIKAAMLPSLRVGSVARPRNPELSPHDLVLVLLKEFRIRAFGMAAIFTTIALLTLVIGLFVIPRYYTTSVTVLAQESDIIQPLLEGRAVPTGVTDRAGMARQIIYGQKVMSEALKIGGWAAEDLSPIQEDMAMEEIRKRTVIVSPRPDLVEISYRDVDPERSFELAQAFGSLFISEALATKERESREAYEFIDAQVQEYHRKLTDAESNLQDYQSRNADAQPGSADDVSARISALRTQLEQTRMSLLEQESRQSSIEAQLSGEAAVTAVQSRETLYRTRMIELQAERDRLLLQFTEQHPDVRRINHQLEDIQRTLVAERERRETSGRPNAISEDAQLNPMYQELRSQLSLIRREIAATRTRMGIAESMLNDELDRSRRIASSESALAELTRDYEVNREIYQDLLRRRENARVSMGLDQENRGLTLRIQDPAVMPLRPSGLRFMHIAAAGMLVAVLLPLALVFALVRFDPRIRSPQLIADRHRLLTTIPSFPTPRERRRTFMRLASAMAMVAGVFVTYGLVYAYKIASA</sequence>
<dbReference type="Pfam" id="PF13807">
    <property type="entry name" value="GNVR"/>
    <property type="match status" value="1"/>
</dbReference>
<dbReference type="InterPro" id="IPR050445">
    <property type="entry name" value="Bact_polysacc_biosynth/exp"/>
</dbReference>
<feature type="coiled-coil region" evidence="1">
    <location>
        <begin position="301"/>
        <end position="361"/>
    </location>
</feature>
<keyword evidence="5" id="KW-1185">Reference proteome</keyword>
<dbReference type="Proteomes" id="UP000647183">
    <property type="component" value="Unassembled WGS sequence"/>
</dbReference>
<dbReference type="InterPro" id="IPR014345">
    <property type="entry name" value="XrtA_polysacc_chain"/>
</dbReference>
<dbReference type="PANTHER" id="PTHR32309:SF31">
    <property type="entry name" value="CAPSULAR EXOPOLYSACCHARIDE FAMILY"/>
    <property type="match status" value="1"/>
</dbReference>
<gene>
    <name evidence="4" type="ORF">H9645_10360</name>
</gene>
<evidence type="ECO:0000313" key="4">
    <source>
        <dbReference type="EMBL" id="MBD7988429.1"/>
    </source>
</evidence>
<reference evidence="4 5" key="1">
    <citation type="submission" date="2020-08" db="EMBL/GenBank/DDBJ databases">
        <title>A Genomic Blueprint of the Chicken Gut Microbiome.</title>
        <authorList>
            <person name="Gilroy R."/>
            <person name="Ravi A."/>
            <person name="Getino M."/>
            <person name="Pursley I."/>
            <person name="Horton D.L."/>
            <person name="Alikhan N.-F."/>
            <person name="Baker D."/>
            <person name="Gharbi K."/>
            <person name="Hall N."/>
            <person name="Watson M."/>
            <person name="Adriaenssens E.M."/>
            <person name="Foster-Nyarko E."/>
            <person name="Jarju S."/>
            <person name="Secka A."/>
            <person name="Antonio M."/>
            <person name="Oren A."/>
            <person name="Chaudhuri R."/>
            <person name="La Ragione R.M."/>
            <person name="Hildebrand F."/>
            <person name="Pallen M.J."/>
        </authorList>
    </citation>
    <scope>NUCLEOTIDE SEQUENCE [LARGE SCALE GENOMIC DNA]</scope>
    <source>
        <strain evidence="4 5">Sa2BVA3</strain>
    </source>
</reference>
<proteinExistence type="predicted"/>
<name>A0ABR8ULA8_9GAMM</name>
<feature type="transmembrane region" description="Helical" evidence="2">
    <location>
        <begin position="40"/>
        <end position="62"/>
    </location>
</feature>
<feature type="domain" description="Tyrosine-protein kinase G-rich" evidence="3">
    <location>
        <begin position="385"/>
        <end position="463"/>
    </location>
</feature>
<dbReference type="EMBL" id="JACSQJ010000005">
    <property type="protein sequence ID" value="MBD7988429.1"/>
    <property type="molecule type" value="Genomic_DNA"/>
</dbReference>
<feature type="transmembrane region" description="Helical" evidence="2">
    <location>
        <begin position="503"/>
        <end position="523"/>
    </location>
</feature>
<evidence type="ECO:0000259" key="3">
    <source>
        <dbReference type="Pfam" id="PF13807"/>
    </source>
</evidence>
<dbReference type="RefSeq" id="WP_191729619.1">
    <property type="nucleotide sequence ID" value="NZ_JACSQJ010000005.1"/>
</dbReference>
<keyword evidence="2" id="KW-0812">Transmembrane</keyword>
<evidence type="ECO:0000256" key="2">
    <source>
        <dbReference type="SAM" id="Phobius"/>
    </source>
</evidence>
<organism evidence="4 5">
    <name type="scientific">Luteimonas colneyensis</name>
    <dbReference type="NCBI Taxonomy" id="2762230"/>
    <lineage>
        <taxon>Bacteria</taxon>
        <taxon>Pseudomonadati</taxon>
        <taxon>Pseudomonadota</taxon>
        <taxon>Gammaproteobacteria</taxon>
        <taxon>Lysobacterales</taxon>
        <taxon>Lysobacteraceae</taxon>
        <taxon>Luteimonas</taxon>
    </lineage>
</organism>